<organism evidence="2 3">
    <name type="scientific">Pilimelia terevasa</name>
    <dbReference type="NCBI Taxonomy" id="53372"/>
    <lineage>
        <taxon>Bacteria</taxon>
        <taxon>Bacillati</taxon>
        <taxon>Actinomycetota</taxon>
        <taxon>Actinomycetes</taxon>
        <taxon>Micromonosporales</taxon>
        <taxon>Micromonosporaceae</taxon>
        <taxon>Pilimelia</taxon>
    </lineage>
</organism>
<evidence type="ECO:0000259" key="1">
    <source>
        <dbReference type="Pfam" id="PF03819"/>
    </source>
</evidence>
<sequence>MAPRVVLLVTSPRLPAGLLSAQAWDLLRAHPVLAGAPSPQVAAVRAQGVAVGSPEGEPVAALLAAADRAGTAVWLAAPDGDEAVARRLGLLLAREPGRATLEVLPGSWDPPGARLLDVVAVVDRLLSPGGDPWKRGQTHRSLAPYLVEECYETYDAIEADDLPALREELGDLLLQVVLHARLAEAAAQPWTVDDVAGDLAAKLVRRSPHVFGDARVSDPAEITGQWERIKRAEKGRTSAFDGVAVSQPALALAAQVHDRAARAGLPAGPAGPIPAHPDEDALGAALLALVAAARAAGQDPEAALRRAVLARLATLRAAETAAAAGPR</sequence>
<dbReference type="AlphaFoldDB" id="A0A8J3BH67"/>
<accession>A0A8J3BH67</accession>
<dbReference type="GO" id="GO:0006203">
    <property type="term" value="P:dGTP catabolic process"/>
    <property type="evidence" value="ECO:0007669"/>
    <property type="project" value="TreeGrafter"/>
</dbReference>
<dbReference type="InterPro" id="IPR048015">
    <property type="entry name" value="NTP-PPase_MazG-like_N"/>
</dbReference>
<dbReference type="EMBL" id="BMQC01000001">
    <property type="protein sequence ID" value="GGK14662.1"/>
    <property type="molecule type" value="Genomic_DNA"/>
</dbReference>
<proteinExistence type="predicted"/>
<protein>
    <submittedName>
        <fullName evidence="2">Nucleoside triphosphate pyrophosphohydrolase</fullName>
    </submittedName>
</protein>
<dbReference type="InterPro" id="IPR004518">
    <property type="entry name" value="MazG-like_dom"/>
</dbReference>
<dbReference type="Gene3D" id="1.10.287.1080">
    <property type="entry name" value="MazG-like"/>
    <property type="match status" value="1"/>
</dbReference>
<dbReference type="Pfam" id="PF03819">
    <property type="entry name" value="MazG"/>
    <property type="match status" value="1"/>
</dbReference>
<evidence type="ECO:0000313" key="3">
    <source>
        <dbReference type="Proteomes" id="UP000662200"/>
    </source>
</evidence>
<dbReference type="InterPro" id="IPR011551">
    <property type="entry name" value="NTP_PyrPHydrolase_MazG"/>
</dbReference>
<keyword evidence="3" id="KW-1185">Reference proteome</keyword>
<dbReference type="GO" id="GO:0046047">
    <property type="term" value="P:TTP catabolic process"/>
    <property type="evidence" value="ECO:0007669"/>
    <property type="project" value="TreeGrafter"/>
</dbReference>
<dbReference type="RefSeq" id="WP_189112391.1">
    <property type="nucleotide sequence ID" value="NZ_BMQC01000001.1"/>
</dbReference>
<dbReference type="GO" id="GO:0046076">
    <property type="term" value="P:dTTP catabolic process"/>
    <property type="evidence" value="ECO:0007669"/>
    <property type="project" value="TreeGrafter"/>
</dbReference>
<dbReference type="GO" id="GO:0046052">
    <property type="term" value="P:UTP catabolic process"/>
    <property type="evidence" value="ECO:0007669"/>
    <property type="project" value="TreeGrafter"/>
</dbReference>
<dbReference type="Proteomes" id="UP000662200">
    <property type="component" value="Unassembled WGS sequence"/>
</dbReference>
<feature type="domain" description="NTP pyrophosphohydrolase MazG-like" evidence="1">
    <location>
        <begin position="137"/>
        <end position="211"/>
    </location>
</feature>
<dbReference type="GO" id="GO:0046081">
    <property type="term" value="P:dUTP catabolic process"/>
    <property type="evidence" value="ECO:0007669"/>
    <property type="project" value="TreeGrafter"/>
</dbReference>
<dbReference type="GO" id="GO:0047429">
    <property type="term" value="F:nucleoside triphosphate diphosphatase activity"/>
    <property type="evidence" value="ECO:0007669"/>
    <property type="project" value="TreeGrafter"/>
</dbReference>
<gene>
    <name evidence="2" type="ORF">GCM10010124_04030</name>
</gene>
<comment type="caution">
    <text evidence="2">The sequence shown here is derived from an EMBL/GenBank/DDBJ whole genome shotgun (WGS) entry which is preliminary data.</text>
</comment>
<reference evidence="2" key="1">
    <citation type="journal article" date="2014" name="Int. J. Syst. Evol. Microbiol.">
        <title>Complete genome sequence of Corynebacterium casei LMG S-19264T (=DSM 44701T), isolated from a smear-ripened cheese.</title>
        <authorList>
            <consortium name="US DOE Joint Genome Institute (JGI-PGF)"/>
            <person name="Walter F."/>
            <person name="Albersmeier A."/>
            <person name="Kalinowski J."/>
            <person name="Ruckert C."/>
        </authorList>
    </citation>
    <scope>NUCLEOTIDE SEQUENCE</scope>
    <source>
        <strain evidence="2">JCM 3091</strain>
    </source>
</reference>
<dbReference type="CDD" id="cd11528">
    <property type="entry name" value="NTP-PPase_MazG_Nterm"/>
    <property type="match status" value="1"/>
</dbReference>
<dbReference type="PANTHER" id="PTHR30522:SF0">
    <property type="entry name" value="NUCLEOSIDE TRIPHOSPHATE PYROPHOSPHOHYDROLASE"/>
    <property type="match status" value="1"/>
</dbReference>
<reference evidence="2" key="2">
    <citation type="submission" date="2020-09" db="EMBL/GenBank/DDBJ databases">
        <authorList>
            <person name="Sun Q."/>
            <person name="Ohkuma M."/>
        </authorList>
    </citation>
    <scope>NUCLEOTIDE SEQUENCE</scope>
    <source>
        <strain evidence="2">JCM 3091</strain>
    </source>
</reference>
<dbReference type="SUPFAM" id="SSF101386">
    <property type="entry name" value="all-alpha NTP pyrophosphatases"/>
    <property type="match status" value="1"/>
</dbReference>
<evidence type="ECO:0000313" key="2">
    <source>
        <dbReference type="EMBL" id="GGK14662.1"/>
    </source>
</evidence>
<dbReference type="PANTHER" id="PTHR30522">
    <property type="entry name" value="NUCLEOSIDE TRIPHOSPHATE PYROPHOSPHOHYDROLASE"/>
    <property type="match status" value="1"/>
</dbReference>
<dbReference type="GO" id="GO:0046061">
    <property type="term" value="P:dATP catabolic process"/>
    <property type="evidence" value="ECO:0007669"/>
    <property type="project" value="TreeGrafter"/>
</dbReference>
<name>A0A8J3BH67_9ACTN</name>